<evidence type="ECO:0000313" key="2">
    <source>
        <dbReference type="EMBL" id="KAH3711348.1"/>
    </source>
</evidence>
<dbReference type="EMBL" id="JAIWYP010000014">
    <property type="protein sequence ID" value="KAH3711348.1"/>
    <property type="molecule type" value="Genomic_DNA"/>
</dbReference>
<evidence type="ECO:0000313" key="3">
    <source>
        <dbReference type="Proteomes" id="UP000828390"/>
    </source>
</evidence>
<name>A0A9D4BX99_DREPO</name>
<protein>
    <submittedName>
        <fullName evidence="2">Uncharacterized protein</fullName>
    </submittedName>
</protein>
<evidence type="ECO:0000256" key="1">
    <source>
        <dbReference type="SAM" id="MobiDB-lite"/>
    </source>
</evidence>
<feature type="region of interest" description="Disordered" evidence="1">
    <location>
        <begin position="42"/>
        <end position="78"/>
    </location>
</feature>
<dbReference type="AlphaFoldDB" id="A0A9D4BX99"/>
<reference evidence="2" key="1">
    <citation type="journal article" date="2019" name="bioRxiv">
        <title>The Genome of the Zebra Mussel, Dreissena polymorpha: A Resource for Invasive Species Research.</title>
        <authorList>
            <person name="McCartney M.A."/>
            <person name="Auch B."/>
            <person name="Kono T."/>
            <person name="Mallez S."/>
            <person name="Zhang Y."/>
            <person name="Obille A."/>
            <person name="Becker A."/>
            <person name="Abrahante J.E."/>
            <person name="Garbe J."/>
            <person name="Badalamenti J.P."/>
            <person name="Herman A."/>
            <person name="Mangelson H."/>
            <person name="Liachko I."/>
            <person name="Sullivan S."/>
            <person name="Sone E.D."/>
            <person name="Koren S."/>
            <person name="Silverstein K.A.T."/>
            <person name="Beckman K.B."/>
            <person name="Gohl D.M."/>
        </authorList>
    </citation>
    <scope>NUCLEOTIDE SEQUENCE</scope>
    <source>
        <strain evidence="2">Duluth1</strain>
        <tissue evidence="2">Whole animal</tissue>
    </source>
</reference>
<sequence length="78" mass="8803">MTLYVKFFTKKIKVCSHKELQSVTSIPEFSPRAIRQRTSVVDVDNESNTSERGTTRQSIVGASRRANPLDMGKGFGRR</sequence>
<feature type="compositionally biased region" description="Polar residues" evidence="1">
    <location>
        <begin position="46"/>
        <end position="60"/>
    </location>
</feature>
<keyword evidence="3" id="KW-1185">Reference proteome</keyword>
<organism evidence="2 3">
    <name type="scientific">Dreissena polymorpha</name>
    <name type="common">Zebra mussel</name>
    <name type="synonym">Mytilus polymorpha</name>
    <dbReference type="NCBI Taxonomy" id="45954"/>
    <lineage>
        <taxon>Eukaryota</taxon>
        <taxon>Metazoa</taxon>
        <taxon>Spiralia</taxon>
        <taxon>Lophotrochozoa</taxon>
        <taxon>Mollusca</taxon>
        <taxon>Bivalvia</taxon>
        <taxon>Autobranchia</taxon>
        <taxon>Heteroconchia</taxon>
        <taxon>Euheterodonta</taxon>
        <taxon>Imparidentia</taxon>
        <taxon>Neoheterodontei</taxon>
        <taxon>Myida</taxon>
        <taxon>Dreissenoidea</taxon>
        <taxon>Dreissenidae</taxon>
        <taxon>Dreissena</taxon>
    </lineage>
</organism>
<reference evidence="2" key="2">
    <citation type="submission" date="2020-11" db="EMBL/GenBank/DDBJ databases">
        <authorList>
            <person name="McCartney M.A."/>
            <person name="Auch B."/>
            <person name="Kono T."/>
            <person name="Mallez S."/>
            <person name="Becker A."/>
            <person name="Gohl D.M."/>
            <person name="Silverstein K.A.T."/>
            <person name="Koren S."/>
            <person name="Bechman K.B."/>
            <person name="Herman A."/>
            <person name="Abrahante J.E."/>
            <person name="Garbe J."/>
        </authorList>
    </citation>
    <scope>NUCLEOTIDE SEQUENCE</scope>
    <source>
        <strain evidence="2">Duluth1</strain>
        <tissue evidence="2">Whole animal</tissue>
    </source>
</reference>
<accession>A0A9D4BX99</accession>
<proteinExistence type="predicted"/>
<gene>
    <name evidence="2" type="ORF">DPMN_070853</name>
</gene>
<comment type="caution">
    <text evidence="2">The sequence shown here is derived from an EMBL/GenBank/DDBJ whole genome shotgun (WGS) entry which is preliminary data.</text>
</comment>
<dbReference type="Proteomes" id="UP000828390">
    <property type="component" value="Unassembled WGS sequence"/>
</dbReference>